<keyword evidence="2" id="KW-1185">Reference proteome</keyword>
<gene>
    <name evidence="1" type="ORF">FWK35_00014147</name>
</gene>
<evidence type="ECO:0000313" key="1">
    <source>
        <dbReference type="EMBL" id="KAF0772882.1"/>
    </source>
</evidence>
<dbReference type="Proteomes" id="UP000478052">
    <property type="component" value="Unassembled WGS sequence"/>
</dbReference>
<accession>A0A6G0ZNQ4</accession>
<evidence type="ECO:0000313" key="2">
    <source>
        <dbReference type="Proteomes" id="UP000478052"/>
    </source>
</evidence>
<sequence length="80" mass="8802">MKNIPTNTSRENKSLVDCVCLTVETAAKSQRSYFHLSICPEKQTLTPAPSTQSMTTVVISYTETDSCAPVEYPTIDIEAD</sequence>
<protein>
    <submittedName>
        <fullName evidence="1">Uncharacterized protein</fullName>
    </submittedName>
</protein>
<name>A0A6G0ZNQ4_APHCR</name>
<comment type="caution">
    <text evidence="1">The sequence shown here is derived from an EMBL/GenBank/DDBJ whole genome shotgun (WGS) entry which is preliminary data.</text>
</comment>
<organism evidence="1 2">
    <name type="scientific">Aphis craccivora</name>
    <name type="common">Cowpea aphid</name>
    <dbReference type="NCBI Taxonomy" id="307492"/>
    <lineage>
        <taxon>Eukaryota</taxon>
        <taxon>Metazoa</taxon>
        <taxon>Ecdysozoa</taxon>
        <taxon>Arthropoda</taxon>
        <taxon>Hexapoda</taxon>
        <taxon>Insecta</taxon>
        <taxon>Pterygota</taxon>
        <taxon>Neoptera</taxon>
        <taxon>Paraneoptera</taxon>
        <taxon>Hemiptera</taxon>
        <taxon>Sternorrhyncha</taxon>
        <taxon>Aphidomorpha</taxon>
        <taxon>Aphidoidea</taxon>
        <taxon>Aphididae</taxon>
        <taxon>Aphidini</taxon>
        <taxon>Aphis</taxon>
        <taxon>Aphis</taxon>
    </lineage>
</organism>
<proteinExistence type="predicted"/>
<dbReference type="AlphaFoldDB" id="A0A6G0ZNQ4"/>
<dbReference type="EMBL" id="VUJU01000123">
    <property type="protein sequence ID" value="KAF0772882.1"/>
    <property type="molecule type" value="Genomic_DNA"/>
</dbReference>
<reference evidence="1 2" key="1">
    <citation type="submission" date="2019-08" db="EMBL/GenBank/DDBJ databases">
        <title>Whole genome of Aphis craccivora.</title>
        <authorList>
            <person name="Voronova N.V."/>
            <person name="Shulinski R.S."/>
            <person name="Bandarenka Y.V."/>
            <person name="Zhorov D.G."/>
            <person name="Warner D."/>
        </authorList>
    </citation>
    <scope>NUCLEOTIDE SEQUENCE [LARGE SCALE GENOMIC DNA]</scope>
    <source>
        <strain evidence="1">180601</strain>
        <tissue evidence="1">Whole Body</tissue>
    </source>
</reference>